<keyword evidence="5 6" id="KW-0472">Membrane</keyword>
<dbReference type="EMBL" id="CP114014">
    <property type="protein sequence ID" value="XAY06221.1"/>
    <property type="molecule type" value="Genomic_DNA"/>
</dbReference>
<dbReference type="NCBIfam" id="TIGR02532">
    <property type="entry name" value="IV_pilin_GFxxxE"/>
    <property type="match status" value="1"/>
</dbReference>
<evidence type="ECO:0000256" key="3">
    <source>
        <dbReference type="ARBA" id="ARBA00022692"/>
    </source>
</evidence>
<protein>
    <submittedName>
        <fullName evidence="7">Pilin</fullName>
    </submittedName>
</protein>
<evidence type="ECO:0000256" key="5">
    <source>
        <dbReference type="ARBA" id="ARBA00023136"/>
    </source>
</evidence>
<reference evidence="7" key="1">
    <citation type="submission" date="2022-12" db="EMBL/GenBank/DDBJ databases">
        <title>Paraconexibacter alkalitolerans sp. nov. and Baekduia alba sp. nov., isolated from soil and emended description of the genera Paraconexibacter (Chun et al., 2020) and Baekduia (An et al., 2020).</title>
        <authorList>
            <person name="Vieira S."/>
            <person name="Huber K.J."/>
            <person name="Geppert A."/>
            <person name="Wolf J."/>
            <person name="Neumann-Schaal M."/>
            <person name="Muesken M."/>
            <person name="Overmann J."/>
        </authorList>
    </citation>
    <scope>NUCLEOTIDE SEQUENCE</scope>
    <source>
        <strain evidence="7">AEG42_29</strain>
    </source>
</reference>
<dbReference type="AlphaFoldDB" id="A0AAU7AX64"/>
<dbReference type="PANTHER" id="PTHR30093:SF44">
    <property type="entry name" value="TYPE II SECRETION SYSTEM CORE PROTEIN G"/>
    <property type="match status" value="1"/>
</dbReference>
<dbReference type="SUPFAM" id="SSF54523">
    <property type="entry name" value="Pili subunits"/>
    <property type="match status" value="1"/>
</dbReference>
<gene>
    <name evidence="7" type="ORF">DSM112329_03085</name>
</gene>
<proteinExistence type="predicted"/>
<dbReference type="PANTHER" id="PTHR30093">
    <property type="entry name" value="GENERAL SECRETION PATHWAY PROTEIN G"/>
    <property type="match status" value="1"/>
</dbReference>
<dbReference type="InterPro" id="IPR045584">
    <property type="entry name" value="Pilin-like"/>
</dbReference>
<evidence type="ECO:0000256" key="6">
    <source>
        <dbReference type="SAM" id="Phobius"/>
    </source>
</evidence>
<keyword evidence="4 6" id="KW-1133">Transmembrane helix</keyword>
<name>A0AAU7AX64_9ACTN</name>
<evidence type="ECO:0000313" key="7">
    <source>
        <dbReference type="EMBL" id="XAY06221.1"/>
    </source>
</evidence>
<feature type="transmembrane region" description="Helical" evidence="6">
    <location>
        <begin position="20"/>
        <end position="39"/>
    </location>
</feature>
<evidence type="ECO:0000256" key="2">
    <source>
        <dbReference type="ARBA" id="ARBA00022481"/>
    </source>
</evidence>
<dbReference type="InterPro" id="IPR012902">
    <property type="entry name" value="N_methyl_site"/>
</dbReference>
<accession>A0AAU7AX64</accession>
<keyword evidence="2" id="KW-0488">Methylation</keyword>
<dbReference type="Gene3D" id="3.30.700.10">
    <property type="entry name" value="Glycoprotein, Type 4 Pilin"/>
    <property type="match status" value="1"/>
</dbReference>
<dbReference type="PROSITE" id="PS00409">
    <property type="entry name" value="PROKAR_NTER_METHYL"/>
    <property type="match status" value="1"/>
</dbReference>
<comment type="subcellular location">
    <subcellularLocation>
        <location evidence="1">Membrane</location>
        <topology evidence="1">Single-pass membrane protein</topology>
    </subcellularLocation>
</comment>
<keyword evidence="3 6" id="KW-0812">Transmembrane</keyword>
<dbReference type="Pfam" id="PF07963">
    <property type="entry name" value="N_methyl"/>
    <property type="match status" value="1"/>
</dbReference>
<organism evidence="7">
    <name type="scientific">Paraconexibacter sp. AEG42_29</name>
    <dbReference type="NCBI Taxonomy" id="2997339"/>
    <lineage>
        <taxon>Bacteria</taxon>
        <taxon>Bacillati</taxon>
        <taxon>Actinomycetota</taxon>
        <taxon>Thermoleophilia</taxon>
        <taxon>Solirubrobacterales</taxon>
        <taxon>Paraconexibacteraceae</taxon>
        <taxon>Paraconexibacter</taxon>
    </lineage>
</organism>
<sequence>MLRNLLAKKNSDEGFTLIELLVVILIIGILAAIALPSFLGQSDKAKDSAAKSDARNAVTQMESCAADGTGATATVIAACATNPQVLGAGDSAVTVTGLGGAGYTINAVSSTANTQVFSITKTSGSPGSYTRACTTAGTGGCPAGGVW</sequence>
<evidence type="ECO:0000256" key="4">
    <source>
        <dbReference type="ARBA" id="ARBA00022989"/>
    </source>
</evidence>
<dbReference type="RefSeq" id="WP_354697458.1">
    <property type="nucleotide sequence ID" value="NZ_CP114014.1"/>
</dbReference>
<dbReference type="GO" id="GO:0016020">
    <property type="term" value="C:membrane"/>
    <property type="evidence" value="ECO:0007669"/>
    <property type="project" value="UniProtKB-SubCell"/>
</dbReference>
<dbReference type="KEGG" id="parq:DSM112329_03085"/>
<evidence type="ECO:0000256" key="1">
    <source>
        <dbReference type="ARBA" id="ARBA00004167"/>
    </source>
</evidence>